<evidence type="ECO:0000256" key="1">
    <source>
        <dbReference type="ARBA" id="ARBA00004479"/>
    </source>
</evidence>
<dbReference type="SUPFAM" id="SSF48726">
    <property type="entry name" value="Immunoglobulin"/>
    <property type="match status" value="3"/>
</dbReference>
<dbReference type="GO" id="GO:0050839">
    <property type="term" value="F:cell adhesion molecule binding"/>
    <property type="evidence" value="ECO:0007669"/>
    <property type="project" value="TreeGrafter"/>
</dbReference>
<dbReference type="PANTHER" id="PTHR11640:SF31">
    <property type="entry name" value="IRREGULAR CHIASM C-ROUGHEST PROTEIN-RELATED"/>
    <property type="match status" value="1"/>
</dbReference>
<protein>
    <submittedName>
        <fullName evidence="8">Putative LOC100120931 [Nasonia vitripennis]</fullName>
    </submittedName>
</protein>
<dbReference type="EMBL" id="HACA01032131">
    <property type="protein sequence ID" value="CDW49492.1"/>
    <property type="molecule type" value="Transcribed_RNA"/>
</dbReference>
<dbReference type="AlphaFoldDB" id="A0A0K2VH30"/>
<dbReference type="GO" id="GO:0098609">
    <property type="term" value="P:cell-cell adhesion"/>
    <property type="evidence" value="ECO:0007669"/>
    <property type="project" value="TreeGrafter"/>
</dbReference>
<evidence type="ECO:0000256" key="4">
    <source>
        <dbReference type="ARBA" id="ARBA00023180"/>
    </source>
</evidence>
<dbReference type="InterPro" id="IPR036179">
    <property type="entry name" value="Ig-like_dom_sf"/>
</dbReference>
<evidence type="ECO:0000256" key="3">
    <source>
        <dbReference type="ARBA" id="ARBA00023157"/>
    </source>
</evidence>
<dbReference type="Gene3D" id="2.60.40.10">
    <property type="entry name" value="Immunoglobulins"/>
    <property type="match status" value="4"/>
</dbReference>
<dbReference type="PROSITE" id="PS50835">
    <property type="entry name" value="IG_LIKE"/>
    <property type="match status" value="2"/>
</dbReference>
<evidence type="ECO:0000313" key="8">
    <source>
        <dbReference type="EMBL" id="CDW49492.1"/>
    </source>
</evidence>
<dbReference type="InterPro" id="IPR007110">
    <property type="entry name" value="Ig-like_dom"/>
</dbReference>
<keyword evidence="2 6" id="KW-0472">Membrane</keyword>
<comment type="subcellular location">
    <subcellularLocation>
        <location evidence="1">Membrane</location>
        <topology evidence="1">Single-pass type I membrane protein</topology>
    </subcellularLocation>
</comment>
<dbReference type="GO" id="GO:0005886">
    <property type="term" value="C:plasma membrane"/>
    <property type="evidence" value="ECO:0007669"/>
    <property type="project" value="TreeGrafter"/>
</dbReference>
<feature type="domain" description="Ig-like" evidence="7">
    <location>
        <begin position="1"/>
        <end position="46"/>
    </location>
</feature>
<dbReference type="InterPro" id="IPR051275">
    <property type="entry name" value="Cell_adhesion_signaling"/>
</dbReference>
<feature type="non-terminal residue" evidence="8">
    <location>
        <position position="1"/>
    </location>
</feature>
<dbReference type="InterPro" id="IPR013783">
    <property type="entry name" value="Ig-like_fold"/>
</dbReference>
<name>A0A0K2VH30_LEPSM</name>
<evidence type="ECO:0000256" key="5">
    <source>
        <dbReference type="ARBA" id="ARBA00023319"/>
    </source>
</evidence>
<dbReference type="PANTHER" id="PTHR11640">
    <property type="entry name" value="NEPHRIN"/>
    <property type="match status" value="1"/>
</dbReference>
<accession>A0A0K2VH30</accession>
<reference evidence="8" key="1">
    <citation type="submission" date="2014-05" db="EMBL/GenBank/DDBJ databases">
        <authorList>
            <person name="Chronopoulou M."/>
        </authorList>
    </citation>
    <scope>NUCLEOTIDE SEQUENCE</scope>
    <source>
        <tissue evidence="8">Whole organism</tissue>
    </source>
</reference>
<keyword evidence="5" id="KW-0393">Immunoglobulin domain</keyword>
<sequence>VLEDFGFPPANKVHWYKNGERVYGETSFTINIAKASSKTDGIYSCTPYTSISMAEDSDIILSIQCLPRFTMSLSPVIEMNQSDGNITLDCHAKCADPCDIYWYLNQTKFSRLTNVTKFTRKREGYSLYSIESKVDLNCRDYASSNVSVSYTCRVLSRDAESIQTTARIKVYYPPKNIVTFRSIQNRQSTLQCYVDANPKAEYIWYDSSGKILSKKAKFIWTDDDAESKHVLGPTSITCKAFNTYGSLLSSMKLDPSNSTSSCHIQKTEFENDYVELNCESGGSDKFIWYFNGETLIELNESKIIANQYGYYTCVSGESSDTSCTIYLSEKFLVSEKLYLFFVIFIIVVFFISLAIIFGTRFGHHHNTNAPDSTSNFENNINSDINSLIQIEAKQRRNIIISDTRQMEQIWLV</sequence>
<dbReference type="GO" id="GO:0005911">
    <property type="term" value="C:cell-cell junction"/>
    <property type="evidence" value="ECO:0007669"/>
    <property type="project" value="TreeGrafter"/>
</dbReference>
<proteinExistence type="predicted"/>
<keyword evidence="3" id="KW-1015">Disulfide bond</keyword>
<keyword evidence="6" id="KW-1133">Transmembrane helix</keyword>
<evidence type="ECO:0000256" key="6">
    <source>
        <dbReference type="SAM" id="Phobius"/>
    </source>
</evidence>
<organism evidence="8">
    <name type="scientific">Lepeophtheirus salmonis</name>
    <name type="common">Salmon louse</name>
    <name type="synonym">Caligus salmonis</name>
    <dbReference type="NCBI Taxonomy" id="72036"/>
    <lineage>
        <taxon>Eukaryota</taxon>
        <taxon>Metazoa</taxon>
        <taxon>Ecdysozoa</taxon>
        <taxon>Arthropoda</taxon>
        <taxon>Crustacea</taxon>
        <taxon>Multicrustacea</taxon>
        <taxon>Hexanauplia</taxon>
        <taxon>Copepoda</taxon>
        <taxon>Siphonostomatoida</taxon>
        <taxon>Caligidae</taxon>
        <taxon>Lepeophtheirus</taxon>
    </lineage>
</organism>
<evidence type="ECO:0000259" key="7">
    <source>
        <dbReference type="PROSITE" id="PS50835"/>
    </source>
</evidence>
<feature type="domain" description="Ig-like" evidence="7">
    <location>
        <begin position="67"/>
        <end position="169"/>
    </location>
</feature>
<dbReference type="OrthoDB" id="6106100at2759"/>
<keyword evidence="6" id="KW-0812">Transmembrane</keyword>
<feature type="transmembrane region" description="Helical" evidence="6">
    <location>
        <begin position="337"/>
        <end position="357"/>
    </location>
</feature>
<keyword evidence="4" id="KW-0325">Glycoprotein</keyword>
<evidence type="ECO:0000256" key="2">
    <source>
        <dbReference type="ARBA" id="ARBA00023136"/>
    </source>
</evidence>